<keyword evidence="2" id="KW-1185">Reference proteome</keyword>
<dbReference type="RefSeq" id="XP_040795133.1">
    <property type="nucleotide sequence ID" value="XM_040949038.1"/>
</dbReference>
<evidence type="ECO:0008006" key="3">
    <source>
        <dbReference type="Google" id="ProtNLM"/>
    </source>
</evidence>
<dbReference type="Proteomes" id="UP000249789">
    <property type="component" value="Unassembled WGS sequence"/>
</dbReference>
<organism evidence="1 2">
    <name type="scientific">Aspergillus fijiensis CBS 313.89</name>
    <dbReference type="NCBI Taxonomy" id="1448319"/>
    <lineage>
        <taxon>Eukaryota</taxon>
        <taxon>Fungi</taxon>
        <taxon>Dikarya</taxon>
        <taxon>Ascomycota</taxon>
        <taxon>Pezizomycotina</taxon>
        <taxon>Eurotiomycetes</taxon>
        <taxon>Eurotiomycetidae</taxon>
        <taxon>Eurotiales</taxon>
        <taxon>Aspergillaceae</taxon>
        <taxon>Aspergillus</taxon>
    </lineage>
</organism>
<dbReference type="EMBL" id="KZ824734">
    <property type="protein sequence ID" value="RAK71121.1"/>
    <property type="molecule type" value="Genomic_DNA"/>
</dbReference>
<dbReference type="AlphaFoldDB" id="A0A8G1RIM8"/>
<accession>A0A8G1RIM8</accession>
<evidence type="ECO:0000313" key="2">
    <source>
        <dbReference type="Proteomes" id="UP000249789"/>
    </source>
</evidence>
<gene>
    <name evidence="1" type="ORF">BO72DRAFT_502209</name>
</gene>
<reference evidence="1 2" key="1">
    <citation type="submission" date="2018-02" db="EMBL/GenBank/DDBJ databases">
        <title>The genomes of Aspergillus section Nigri reveals drivers in fungal speciation.</title>
        <authorList>
            <consortium name="DOE Joint Genome Institute"/>
            <person name="Vesth T.C."/>
            <person name="Nybo J."/>
            <person name="Theobald S."/>
            <person name="Brandl J."/>
            <person name="Frisvad J.C."/>
            <person name="Nielsen K.F."/>
            <person name="Lyhne E.K."/>
            <person name="Kogle M.E."/>
            <person name="Kuo A."/>
            <person name="Riley R."/>
            <person name="Clum A."/>
            <person name="Nolan M."/>
            <person name="Lipzen A."/>
            <person name="Salamov A."/>
            <person name="Henrissat B."/>
            <person name="Wiebenga A."/>
            <person name="De vries R.P."/>
            <person name="Grigoriev I.V."/>
            <person name="Mortensen U.H."/>
            <person name="Andersen M.R."/>
            <person name="Baker S.E."/>
        </authorList>
    </citation>
    <scope>NUCLEOTIDE SEQUENCE [LARGE SCALE GENOMIC DNA]</scope>
    <source>
        <strain evidence="1 2">CBS 313.89</strain>
    </source>
</reference>
<dbReference type="VEuPathDB" id="FungiDB:BO72DRAFT_502209"/>
<dbReference type="Gene3D" id="1.25.40.20">
    <property type="entry name" value="Ankyrin repeat-containing domain"/>
    <property type="match status" value="1"/>
</dbReference>
<dbReference type="InterPro" id="IPR036770">
    <property type="entry name" value="Ankyrin_rpt-contain_sf"/>
</dbReference>
<protein>
    <recommendedName>
        <fullName evidence="3">Ankyrin</fullName>
    </recommendedName>
</protein>
<proteinExistence type="predicted"/>
<dbReference type="OrthoDB" id="4454093at2759"/>
<evidence type="ECO:0000313" key="1">
    <source>
        <dbReference type="EMBL" id="RAK71121.1"/>
    </source>
</evidence>
<name>A0A8G1RIM8_9EURO</name>
<dbReference type="SUPFAM" id="SSF48403">
    <property type="entry name" value="Ankyrin repeat"/>
    <property type="match status" value="1"/>
</dbReference>
<dbReference type="GeneID" id="63866371"/>
<sequence>MTSPIIDTSIPISPRHVPHRVFSEWRTHVIALRHANIWPAVGEDHGSKTVEILGLAAYRGSVNTFKQVLSHCAVFLDPEDPAYDTVLVSAVLGKQPKTVQLFLEAGFDVNEKGEEDSVEQSDSAPKPLQAMSRNDMLWTQFLVFKEIRCYYWRAISPVPDF</sequence>